<dbReference type="EMBL" id="JAAARO010000012">
    <property type="protein sequence ID" value="KAF5739827.1"/>
    <property type="molecule type" value="Genomic_DNA"/>
</dbReference>
<keyword evidence="4" id="KW-0032">Aminotransferase</keyword>
<dbReference type="InParanoid" id="A0A7J7D0F3"/>
<name>A0A7J7D0F3_TRIWF</name>
<comment type="cofactor">
    <cofactor evidence="1">
        <name>pyridoxal 5'-phosphate</name>
        <dbReference type="ChEBI" id="CHEBI:597326"/>
    </cofactor>
</comment>
<keyword evidence="5" id="KW-1185">Reference proteome</keyword>
<gene>
    <name evidence="4" type="ORF">HS088_TW12G01038</name>
</gene>
<dbReference type="InterPro" id="IPR005786">
    <property type="entry name" value="B_amino_transII"/>
</dbReference>
<reference evidence="4 5" key="1">
    <citation type="journal article" date="2020" name="Nat. Commun.">
        <title>Genome of Tripterygium wilfordii and identification of cytochrome P450 involved in triptolide biosynthesis.</title>
        <authorList>
            <person name="Tu L."/>
            <person name="Su P."/>
            <person name="Zhang Z."/>
            <person name="Gao L."/>
            <person name="Wang J."/>
            <person name="Hu T."/>
            <person name="Zhou J."/>
            <person name="Zhang Y."/>
            <person name="Zhao Y."/>
            <person name="Liu Y."/>
            <person name="Song Y."/>
            <person name="Tong Y."/>
            <person name="Lu Y."/>
            <person name="Yang J."/>
            <person name="Xu C."/>
            <person name="Jia M."/>
            <person name="Peters R.J."/>
            <person name="Huang L."/>
            <person name="Gao W."/>
        </authorList>
    </citation>
    <scope>NUCLEOTIDE SEQUENCE [LARGE SCALE GENOMIC DNA]</scope>
    <source>
        <strain evidence="5">cv. XIE 37</strain>
        <tissue evidence="4">Leaf</tissue>
    </source>
</reference>
<dbReference type="Proteomes" id="UP000593562">
    <property type="component" value="Unassembled WGS sequence"/>
</dbReference>
<sequence>MNLTSRCLLASCTLAYNQEQDSREFSSTGQTEQRRWRTLCSSLRNSPATASTLSLAQGPFRFEGFSHGLLSCKRFPARRQASPPRYSSKRSEELADIRCDNLGFNPIPTDYMYIMKCSGGENFSDGELQHFGNIELNPSACVLNYGQGIIEDLKAQKKQDKSIILFRP</sequence>
<keyword evidence="4" id="KW-0808">Transferase</keyword>
<dbReference type="InterPro" id="IPR036038">
    <property type="entry name" value="Aminotransferase-like"/>
</dbReference>
<evidence type="ECO:0000256" key="3">
    <source>
        <dbReference type="ARBA" id="ARBA00022898"/>
    </source>
</evidence>
<accession>A0A7J7D0F3</accession>
<evidence type="ECO:0000256" key="1">
    <source>
        <dbReference type="ARBA" id="ARBA00001933"/>
    </source>
</evidence>
<dbReference type="PANTHER" id="PTHR42825:SF10">
    <property type="entry name" value="BRANCHED-CHAIN-AMINO-ACID AMINOTRANSFERASE"/>
    <property type="match status" value="1"/>
</dbReference>
<keyword evidence="3" id="KW-0663">Pyridoxal phosphate</keyword>
<protein>
    <submittedName>
        <fullName evidence="4">Branched-chain-amino-acid aminotransferase 3 chloroplastic-like</fullName>
    </submittedName>
</protein>
<dbReference type="Gene3D" id="3.30.470.10">
    <property type="match status" value="1"/>
</dbReference>
<evidence type="ECO:0000256" key="2">
    <source>
        <dbReference type="ARBA" id="ARBA00009320"/>
    </source>
</evidence>
<evidence type="ECO:0000313" key="5">
    <source>
        <dbReference type="Proteomes" id="UP000593562"/>
    </source>
</evidence>
<dbReference type="GO" id="GO:0009507">
    <property type="term" value="C:chloroplast"/>
    <property type="evidence" value="ECO:0007669"/>
    <property type="project" value="TreeGrafter"/>
</dbReference>
<comment type="caution">
    <text evidence="4">The sequence shown here is derived from an EMBL/GenBank/DDBJ whole genome shotgun (WGS) entry which is preliminary data.</text>
</comment>
<evidence type="ECO:0000313" key="4">
    <source>
        <dbReference type="EMBL" id="KAF5739827.1"/>
    </source>
</evidence>
<dbReference type="GO" id="GO:0004084">
    <property type="term" value="F:branched-chain-amino-acid transaminase activity"/>
    <property type="evidence" value="ECO:0007669"/>
    <property type="project" value="InterPro"/>
</dbReference>
<dbReference type="GO" id="GO:0009081">
    <property type="term" value="P:branched-chain amino acid metabolic process"/>
    <property type="evidence" value="ECO:0007669"/>
    <property type="project" value="InterPro"/>
</dbReference>
<dbReference type="PANTHER" id="PTHR42825">
    <property type="entry name" value="AMINO ACID AMINOTRANSFERASE"/>
    <property type="match status" value="1"/>
</dbReference>
<dbReference type="AlphaFoldDB" id="A0A7J7D0F3"/>
<organism evidence="4 5">
    <name type="scientific">Tripterygium wilfordii</name>
    <name type="common">Thunder God vine</name>
    <dbReference type="NCBI Taxonomy" id="458696"/>
    <lineage>
        <taxon>Eukaryota</taxon>
        <taxon>Viridiplantae</taxon>
        <taxon>Streptophyta</taxon>
        <taxon>Embryophyta</taxon>
        <taxon>Tracheophyta</taxon>
        <taxon>Spermatophyta</taxon>
        <taxon>Magnoliopsida</taxon>
        <taxon>eudicotyledons</taxon>
        <taxon>Gunneridae</taxon>
        <taxon>Pentapetalae</taxon>
        <taxon>rosids</taxon>
        <taxon>fabids</taxon>
        <taxon>Celastrales</taxon>
        <taxon>Celastraceae</taxon>
        <taxon>Tripterygium</taxon>
    </lineage>
</organism>
<dbReference type="InterPro" id="IPR043131">
    <property type="entry name" value="BCAT-like_N"/>
</dbReference>
<proteinExistence type="inferred from homology"/>
<dbReference type="SUPFAM" id="SSF56752">
    <property type="entry name" value="D-aminoacid aminotransferase-like PLP-dependent enzymes"/>
    <property type="match status" value="1"/>
</dbReference>
<comment type="similarity">
    <text evidence="2">Belongs to the class-IV pyridoxal-phosphate-dependent aminotransferase family.</text>
</comment>